<keyword evidence="5 12" id="KW-0378">Hydrolase</keyword>
<evidence type="ECO:0000256" key="7">
    <source>
        <dbReference type="ARBA" id="ARBA00022840"/>
    </source>
</evidence>
<keyword evidence="9" id="KW-0413">Isomerase</keyword>
<dbReference type="NCBIfam" id="NF004384">
    <property type="entry name" value="PRK05748.1"/>
    <property type="match status" value="1"/>
</dbReference>
<dbReference type="GO" id="GO:0016887">
    <property type="term" value="F:ATP hydrolysis activity"/>
    <property type="evidence" value="ECO:0007669"/>
    <property type="project" value="RHEA"/>
</dbReference>
<dbReference type="GO" id="GO:0006269">
    <property type="term" value="P:DNA replication, synthesis of primer"/>
    <property type="evidence" value="ECO:0007669"/>
    <property type="project" value="UniProtKB-UniRule"/>
</dbReference>
<reference evidence="14 15" key="1">
    <citation type="submission" date="2019-03" db="EMBL/GenBank/DDBJ databases">
        <title>Genomic Encyclopedia of Type Strains, Phase IV (KMG-IV): sequencing the most valuable type-strain genomes for metagenomic binning, comparative biology and taxonomic classification.</title>
        <authorList>
            <person name="Goeker M."/>
        </authorList>
    </citation>
    <scope>NUCLEOTIDE SEQUENCE [LARGE SCALE GENOMIC DNA]</scope>
    <source>
        <strain evidence="14 15">DSM 100013</strain>
    </source>
</reference>
<evidence type="ECO:0000256" key="2">
    <source>
        <dbReference type="ARBA" id="ARBA00022515"/>
    </source>
</evidence>
<evidence type="ECO:0000256" key="5">
    <source>
        <dbReference type="ARBA" id="ARBA00022801"/>
    </source>
</evidence>
<dbReference type="GO" id="GO:0005829">
    <property type="term" value="C:cytosol"/>
    <property type="evidence" value="ECO:0007669"/>
    <property type="project" value="TreeGrafter"/>
</dbReference>
<evidence type="ECO:0000256" key="12">
    <source>
        <dbReference type="RuleBase" id="RU362085"/>
    </source>
</evidence>
<evidence type="ECO:0000256" key="9">
    <source>
        <dbReference type="ARBA" id="ARBA00023235"/>
    </source>
</evidence>
<dbReference type="PROSITE" id="PS51199">
    <property type="entry name" value="SF4_HELICASE"/>
    <property type="match status" value="1"/>
</dbReference>
<evidence type="ECO:0000256" key="8">
    <source>
        <dbReference type="ARBA" id="ARBA00023125"/>
    </source>
</evidence>
<evidence type="ECO:0000256" key="3">
    <source>
        <dbReference type="ARBA" id="ARBA00022705"/>
    </source>
</evidence>
<evidence type="ECO:0000256" key="11">
    <source>
        <dbReference type="NCBIfam" id="TIGR00665"/>
    </source>
</evidence>
<dbReference type="GO" id="GO:0043139">
    <property type="term" value="F:5'-3' DNA helicase activity"/>
    <property type="evidence" value="ECO:0007669"/>
    <property type="project" value="UniProtKB-EC"/>
</dbReference>
<keyword evidence="4 12" id="KW-0547">Nucleotide-binding</keyword>
<dbReference type="Pfam" id="PF00772">
    <property type="entry name" value="DnaB"/>
    <property type="match status" value="1"/>
</dbReference>
<dbReference type="OrthoDB" id="9773982at2"/>
<dbReference type="Proteomes" id="UP000295504">
    <property type="component" value="Unassembled WGS sequence"/>
</dbReference>
<keyword evidence="8 12" id="KW-0238">DNA-binding</keyword>
<organism evidence="14 15">
    <name type="scientific">Serpentinicella alkaliphila</name>
    <dbReference type="NCBI Taxonomy" id="1734049"/>
    <lineage>
        <taxon>Bacteria</taxon>
        <taxon>Bacillati</taxon>
        <taxon>Bacillota</taxon>
        <taxon>Clostridia</taxon>
        <taxon>Peptostreptococcales</taxon>
        <taxon>Natronincolaceae</taxon>
        <taxon>Serpentinicella</taxon>
    </lineage>
</organism>
<protein>
    <recommendedName>
        <fullName evidence="11 12">Replicative DNA helicase</fullName>
        <ecNumber evidence="11 12">5.6.2.3</ecNumber>
    </recommendedName>
</protein>
<dbReference type="FunFam" id="1.10.860.10:FF:000001">
    <property type="entry name" value="Replicative DNA helicase"/>
    <property type="match status" value="1"/>
</dbReference>
<dbReference type="FunFam" id="3.40.50.300:FF:000076">
    <property type="entry name" value="Replicative DNA helicase"/>
    <property type="match status" value="1"/>
</dbReference>
<dbReference type="GO" id="GO:0005524">
    <property type="term" value="F:ATP binding"/>
    <property type="evidence" value="ECO:0007669"/>
    <property type="project" value="UniProtKB-UniRule"/>
</dbReference>
<comment type="similarity">
    <text evidence="1 12">Belongs to the helicase family. DnaB subfamily.</text>
</comment>
<dbReference type="InterPro" id="IPR016136">
    <property type="entry name" value="DNA_helicase_N/primase_C"/>
</dbReference>
<keyword evidence="3 12" id="KW-0235">DNA replication</keyword>
<comment type="function">
    <text evidence="12">The main replicative DNA helicase, it participates in initiation and elongation during chromosome replication. Travels ahead of the DNA replisome, separating dsDNA into templates for DNA synthesis. A processive ATP-dependent 5'-3' DNA helicase it has DNA-dependent ATPase activity.</text>
</comment>
<dbReference type="SUPFAM" id="SSF48024">
    <property type="entry name" value="N-terminal domain of DnaB helicase"/>
    <property type="match status" value="1"/>
</dbReference>
<proteinExistence type="inferred from homology"/>
<dbReference type="InterPro" id="IPR007694">
    <property type="entry name" value="DNA_helicase_DnaB-like_C"/>
</dbReference>
<evidence type="ECO:0000256" key="1">
    <source>
        <dbReference type="ARBA" id="ARBA00008428"/>
    </source>
</evidence>
<dbReference type="InterPro" id="IPR007692">
    <property type="entry name" value="DNA_helicase_DnaB"/>
</dbReference>
<dbReference type="GO" id="GO:0003677">
    <property type="term" value="F:DNA binding"/>
    <property type="evidence" value="ECO:0007669"/>
    <property type="project" value="UniProtKB-UniRule"/>
</dbReference>
<dbReference type="EC" id="5.6.2.3" evidence="11 12"/>
<dbReference type="EMBL" id="SLYC01000017">
    <property type="protein sequence ID" value="TCQ02262.1"/>
    <property type="molecule type" value="Genomic_DNA"/>
</dbReference>
<dbReference type="InterPro" id="IPR036185">
    <property type="entry name" value="DNA_heli_DnaB-like_N_sf"/>
</dbReference>
<accession>A0A4R2TIY6</accession>
<dbReference type="CDD" id="cd00984">
    <property type="entry name" value="DnaB_C"/>
    <property type="match status" value="1"/>
</dbReference>
<keyword evidence="7 12" id="KW-0067">ATP-binding</keyword>
<keyword evidence="6 12" id="KW-0347">Helicase</keyword>
<dbReference type="SUPFAM" id="SSF52540">
    <property type="entry name" value="P-loop containing nucleoside triphosphate hydrolases"/>
    <property type="match status" value="1"/>
</dbReference>
<gene>
    <name evidence="14" type="ORF">EDD79_101737</name>
</gene>
<dbReference type="Gene3D" id="1.10.860.10">
    <property type="entry name" value="DNAb Helicase, Chain A"/>
    <property type="match status" value="1"/>
</dbReference>
<comment type="catalytic activity">
    <reaction evidence="10 12">
        <text>ATP + H2O = ADP + phosphate + H(+)</text>
        <dbReference type="Rhea" id="RHEA:13065"/>
        <dbReference type="ChEBI" id="CHEBI:15377"/>
        <dbReference type="ChEBI" id="CHEBI:15378"/>
        <dbReference type="ChEBI" id="CHEBI:30616"/>
        <dbReference type="ChEBI" id="CHEBI:43474"/>
        <dbReference type="ChEBI" id="CHEBI:456216"/>
        <dbReference type="EC" id="5.6.2.3"/>
    </reaction>
</comment>
<dbReference type="Pfam" id="PF03796">
    <property type="entry name" value="DnaB_C"/>
    <property type="match status" value="1"/>
</dbReference>
<dbReference type="Gene3D" id="3.40.50.300">
    <property type="entry name" value="P-loop containing nucleotide triphosphate hydrolases"/>
    <property type="match status" value="1"/>
</dbReference>
<dbReference type="GO" id="GO:0042802">
    <property type="term" value="F:identical protein binding"/>
    <property type="evidence" value="ECO:0007669"/>
    <property type="project" value="UniProtKB-ARBA"/>
</dbReference>
<keyword evidence="2 12" id="KW-0639">Primosome</keyword>
<feature type="domain" description="SF4 helicase" evidence="13">
    <location>
        <begin position="180"/>
        <end position="445"/>
    </location>
</feature>
<dbReference type="InterPro" id="IPR007693">
    <property type="entry name" value="DNA_helicase_DnaB-like_N"/>
</dbReference>
<evidence type="ECO:0000259" key="13">
    <source>
        <dbReference type="PROSITE" id="PS51199"/>
    </source>
</evidence>
<name>A0A4R2TIY6_9FIRM</name>
<evidence type="ECO:0000313" key="14">
    <source>
        <dbReference type="EMBL" id="TCQ02262.1"/>
    </source>
</evidence>
<evidence type="ECO:0000256" key="6">
    <source>
        <dbReference type="ARBA" id="ARBA00022806"/>
    </source>
</evidence>
<evidence type="ECO:0000313" key="15">
    <source>
        <dbReference type="Proteomes" id="UP000295504"/>
    </source>
</evidence>
<dbReference type="PANTHER" id="PTHR30153">
    <property type="entry name" value="REPLICATIVE DNA HELICASE DNAB"/>
    <property type="match status" value="1"/>
</dbReference>
<dbReference type="GO" id="GO:1990077">
    <property type="term" value="C:primosome complex"/>
    <property type="evidence" value="ECO:0007669"/>
    <property type="project" value="UniProtKB-UniRule"/>
</dbReference>
<dbReference type="AlphaFoldDB" id="A0A4R2TIY6"/>
<evidence type="ECO:0000256" key="4">
    <source>
        <dbReference type="ARBA" id="ARBA00022741"/>
    </source>
</evidence>
<dbReference type="NCBIfam" id="TIGR00665">
    <property type="entry name" value="DnaB"/>
    <property type="match status" value="1"/>
</dbReference>
<dbReference type="InterPro" id="IPR027417">
    <property type="entry name" value="P-loop_NTPase"/>
</dbReference>
<dbReference type="PANTHER" id="PTHR30153:SF2">
    <property type="entry name" value="REPLICATIVE DNA HELICASE"/>
    <property type="match status" value="1"/>
</dbReference>
<evidence type="ECO:0000256" key="10">
    <source>
        <dbReference type="ARBA" id="ARBA00048954"/>
    </source>
</evidence>
<dbReference type="RefSeq" id="WP_132848504.1">
    <property type="nucleotide sequence ID" value="NZ_CP058648.1"/>
</dbReference>
<comment type="caution">
    <text evidence="14">The sequence shown here is derived from an EMBL/GenBank/DDBJ whole genome shotgun (WGS) entry which is preliminary data.</text>
</comment>
<sequence length="446" mass="50472">MNIENMLYKVPPHSVEAEQSVLGSMLLDKEAILTVLEVLDPEDFYKEAHMEIYESIITIFNKNEPVDIVTLTDELKKRGTLDAIGGIPYLTSLASSVPITANVKYYAEIVEEKSTLRRLIKASEEIIQLGYNSELEIAEVIETAQKNIYDISQNRQQEGFTEIKELLSNTFDRIEELYENKKGITGLTTGFIDLDRKLGGLHGSDLVLVAARPAMGKSAFALNLAHNAALKANASVAVFSLEMSKEQLVLRILAAESMIDLNKLQNGHLNEEEWTKLARSIAMLSKSNIYFDDSAGISVTEMRSKCRRLKMEKGLDLILIDYLQLMQGERRSENRQQEISSISRNLKIMAKELDCPVIALSQLSRAPDARADHRPILSDLRESGAIEQDADLVMFLYRDEYYNQESEKKNIAEVLISKHRHGETGTVELVWLGNFQKFMDYDKNRT</sequence>
<keyword evidence="15" id="KW-1185">Reference proteome</keyword>